<dbReference type="EMBL" id="BFFP01000002">
    <property type="protein sequence ID" value="GBG93798.1"/>
    <property type="molecule type" value="Genomic_DNA"/>
</dbReference>
<comment type="subcellular location">
    <subcellularLocation>
        <location evidence="1">Membrane</location>
        <topology evidence="1">Multi-pass membrane protein</topology>
    </subcellularLocation>
</comment>
<feature type="transmembrane region" description="Helical" evidence="6">
    <location>
        <begin position="155"/>
        <end position="174"/>
    </location>
</feature>
<evidence type="ECO:0000313" key="8">
    <source>
        <dbReference type="EMBL" id="GBG93798.1"/>
    </source>
</evidence>
<feature type="transmembrane region" description="Helical" evidence="6">
    <location>
        <begin position="345"/>
        <end position="365"/>
    </location>
</feature>
<evidence type="ECO:0000256" key="6">
    <source>
        <dbReference type="SAM" id="Phobius"/>
    </source>
</evidence>
<dbReference type="Proteomes" id="UP000286848">
    <property type="component" value="Unassembled WGS sequence"/>
</dbReference>
<dbReference type="AlphaFoldDB" id="A0A401IQI6"/>
<evidence type="ECO:0000256" key="4">
    <source>
        <dbReference type="ARBA" id="ARBA00022989"/>
    </source>
</evidence>
<keyword evidence="5 6" id="KW-0472">Membrane</keyword>
<evidence type="ECO:0000259" key="7">
    <source>
        <dbReference type="Pfam" id="PF03600"/>
    </source>
</evidence>
<feature type="transmembrane region" description="Helical" evidence="6">
    <location>
        <begin position="275"/>
        <end position="297"/>
    </location>
</feature>
<evidence type="ECO:0000256" key="5">
    <source>
        <dbReference type="ARBA" id="ARBA00023136"/>
    </source>
</evidence>
<accession>A0A401IQI6</accession>
<comment type="caution">
    <text evidence="8">The sequence shown here is derived from an EMBL/GenBank/DDBJ whole genome shotgun (WGS) entry which is preliminary data.</text>
</comment>
<dbReference type="OrthoDB" id="3177666at2"/>
<feature type="transmembrane region" description="Helical" evidence="6">
    <location>
        <begin position="75"/>
        <end position="108"/>
    </location>
</feature>
<organism evidence="8 9">
    <name type="scientific">Ligilactobacillus salitolerans</name>
    <dbReference type="NCBI Taxonomy" id="1808352"/>
    <lineage>
        <taxon>Bacteria</taxon>
        <taxon>Bacillati</taxon>
        <taxon>Bacillota</taxon>
        <taxon>Bacilli</taxon>
        <taxon>Lactobacillales</taxon>
        <taxon>Lactobacillaceae</taxon>
        <taxon>Ligilactobacillus</taxon>
    </lineage>
</organism>
<dbReference type="PANTHER" id="PTHR43568:SF1">
    <property type="entry name" value="P PROTEIN"/>
    <property type="match status" value="1"/>
</dbReference>
<evidence type="ECO:0000256" key="3">
    <source>
        <dbReference type="ARBA" id="ARBA00022692"/>
    </source>
</evidence>
<dbReference type="GO" id="GO:0016020">
    <property type="term" value="C:membrane"/>
    <property type="evidence" value="ECO:0007669"/>
    <property type="project" value="UniProtKB-SubCell"/>
</dbReference>
<evidence type="ECO:0000256" key="1">
    <source>
        <dbReference type="ARBA" id="ARBA00004141"/>
    </source>
</evidence>
<evidence type="ECO:0000256" key="2">
    <source>
        <dbReference type="ARBA" id="ARBA00022448"/>
    </source>
</evidence>
<protein>
    <submittedName>
        <fullName evidence="8">Cation transporter</fullName>
    </submittedName>
</protein>
<reference evidence="8 9" key="1">
    <citation type="journal article" date="2019" name="Int. J. Syst. Evol. Microbiol.">
        <title>Lactobacillus salitolerans sp. nov., a novel lactic acid bacterium isolated from spent mushroom substrates.</title>
        <authorList>
            <person name="Tohno M."/>
            <person name="Tanizawa Y."/>
            <person name="Kojima Y."/>
            <person name="Sakamoto M."/>
            <person name="Nakamura Y."/>
            <person name="Ohkuma M."/>
            <person name="Kobayashi H."/>
        </authorList>
    </citation>
    <scope>NUCLEOTIDE SEQUENCE [LARGE SCALE GENOMIC DNA]</scope>
    <source>
        <strain evidence="8 9">YK43</strain>
    </source>
</reference>
<dbReference type="InterPro" id="IPR051475">
    <property type="entry name" value="Diverse_Ion_Transporter"/>
</dbReference>
<keyword evidence="4 6" id="KW-1133">Transmembrane helix</keyword>
<keyword evidence="9" id="KW-1185">Reference proteome</keyword>
<dbReference type="Pfam" id="PF03600">
    <property type="entry name" value="CitMHS"/>
    <property type="match status" value="1"/>
</dbReference>
<dbReference type="PANTHER" id="PTHR43568">
    <property type="entry name" value="P PROTEIN"/>
    <property type="match status" value="1"/>
</dbReference>
<keyword evidence="3 6" id="KW-0812">Transmembrane</keyword>
<feature type="domain" description="Citrate transporter-like" evidence="7">
    <location>
        <begin position="5"/>
        <end position="301"/>
    </location>
</feature>
<dbReference type="InterPro" id="IPR004680">
    <property type="entry name" value="Cit_transptr-like_dom"/>
</dbReference>
<proteinExistence type="predicted"/>
<feature type="transmembrane region" description="Helical" evidence="6">
    <location>
        <begin position="115"/>
        <end position="135"/>
    </location>
</feature>
<keyword evidence="2" id="KW-0813">Transport</keyword>
<name>A0A401IQI6_9LACO</name>
<evidence type="ECO:0000313" key="9">
    <source>
        <dbReference type="Proteomes" id="UP000286848"/>
    </source>
</evidence>
<dbReference type="GO" id="GO:0055085">
    <property type="term" value="P:transmembrane transport"/>
    <property type="evidence" value="ECO:0007669"/>
    <property type="project" value="InterPro"/>
</dbReference>
<feature type="transmembrane region" description="Helical" evidence="6">
    <location>
        <begin position="195"/>
        <end position="214"/>
    </location>
</feature>
<feature type="transmembrane region" description="Helical" evidence="6">
    <location>
        <begin position="234"/>
        <end position="254"/>
    </location>
</feature>
<feature type="transmembrane region" description="Helical" evidence="6">
    <location>
        <begin position="303"/>
        <end position="325"/>
    </location>
</feature>
<gene>
    <name evidence="8" type="ORF">LFYK43_02570</name>
</gene>
<sequence length="369" mass="40367">MSSVLKKISRDKMFLVAFTVTVLSMVFSRPQVSDIDWQTISSLAAMLALVATYERLEVLSYGAAWLTRKAKNKRWLVQVLVAVAFFSAMFLTNDAAIIAVTPILILVARKIDLPVILPVVLVNMAANLGSMATPFGNPQNLFLLNHFHLSLLDFLQMSLPIVLASLVLLGLFSLKIPSTPVTEIKLPSLSLKWSKLGVTLVGTVLVVAGIFSLVPKFVMLAAAVSVVWLVDPQIFKRIDYGLLLTFIMFFIAVGDLSRFQAIHDFMQLIGHSQTVTYLSGLATSQVISNVPAAILLAPYTHHAYALFLGVNIGGLGTLIASLANLLAYREYYARASEPSPRYFKVFLQVNLLGLLVLGVLGWFLLGLKG</sequence>